<feature type="compositionally biased region" description="Basic and acidic residues" evidence="1">
    <location>
        <begin position="250"/>
        <end position="260"/>
    </location>
</feature>
<keyword evidence="3" id="KW-1185">Reference proteome</keyword>
<feature type="compositionally biased region" description="Low complexity" evidence="1">
    <location>
        <begin position="356"/>
        <end position="395"/>
    </location>
</feature>
<feature type="region of interest" description="Disordered" evidence="1">
    <location>
        <begin position="221"/>
        <end position="269"/>
    </location>
</feature>
<feature type="region of interest" description="Disordered" evidence="1">
    <location>
        <begin position="102"/>
        <end position="154"/>
    </location>
</feature>
<proteinExistence type="predicted"/>
<dbReference type="AlphaFoldDB" id="A0AAD3DNQ1"/>
<feature type="compositionally biased region" description="Low complexity" evidence="1">
    <location>
        <begin position="109"/>
        <end position="144"/>
    </location>
</feature>
<dbReference type="Proteomes" id="UP001054857">
    <property type="component" value="Unassembled WGS sequence"/>
</dbReference>
<feature type="region of interest" description="Disordered" evidence="1">
    <location>
        <begin position="320"/>
        <end position="461"/>
    </location>
</feature>
<accession>A0AAD3DNQ1</accession>
<organism evidence="2 3">
    <name type="scientific">Astrephomene gubernaculifera</name>
    <dbReference type="NCBI Taxonomy" id="47775"/>
    <lineage>
        <taxon>Eukaryota</taxon>
        <taxon>Viridiplantae</taxon>
        <taxon>Chlorophyta</taxon>
        <taxon>core chlorophytes</taxon>
        <taxon>Chlorophyceae</taxon>
        <taxon>CS clade</taxon>
        <taxon>Chlamydomonadales</taxon>
        <taxon>Astrephomenaceae</taxon>
        <taxon>Astrephomene</taxon>
    </lineage>
</organism>
<protein>
    <submittedName>
        <fullName evidence="2">Uncharacterized protein</fullName>
    </submittedName>
</protein>
<feature type="compositionally biased region" description="Pro residues" evidence="1">
    <location>
        <begin position="452"/>
        <end position="461"/>
    </location>
</feature>
<dbReference type="EMBL" id="BMAR01000009">
    <property type="protein sequence ID" value="GFR45254.1"/>
    <property type="molecule type" value="Genomic_DNA"/>
</dbReference>
<comment type="caution">
    <text evidence="2">The sequence shown here is derived from an EMBL/GenBank/DDBJ whole genome shotgun (WGS) entry which is preliminary data.</text>
</comment>
<sequence>MEEEEFSLDEARETLFMLQRACERHAAALGNAVDSLNRKQPEDAWLQDVLDEAVKGVAFHQQQLASFTTFHSRVSAYVEAVRSEANELAIQELSGRPDTIDELQEDAGRNPGAAAEAAGAADDAAAASSSGAAPSRPSAAASRRQSSKMVHPELQKFKLEKQAKILGKYGGVPALGAGLVLPRLQRDSILKATASPAAREIHYSKVENKDATNLAEVFRFKSRKKEEGDSSPESGPSPWQSELSSKKGKKALDGTDEKDQVTPSTRTHTIYAEELGGVLQERQAALQQALEAERVASAGGGEQAGPHISAAALGELAAKLKQRQTAAKQMEAAAAAAEAEALEAAATPATPSWSNAAAPFGGELAAALQRRAEQQRQAGSGASPPLQQQQQQQQQKANGSSEGGSGQPQAQSVRRSAPPGLEAMLATPPGAAQSNELQEKLRRRLSTVDAQAPPPVASEAR</sequence>
<evidence type="ECO:0000313" key="3">
    <source>
        <dbReference type="Proteomes" id="UP001054857"/>
    </source>
</evidence>
<name>A0AAD3DNQ1_9CHLO</name>
<feature type="compositionally biased region" description="Low complexity" evidence="1">
    <location>
        <begin position="326"/>
        <end position="349"/>
    </location>
</feature>
<evidence type="ECO:0000256" key="1">
    <source>
        <dbReference type="SAM" id="MobiDB-lite"/>
    </source>
</evidence>
<reference evidence="2 3" key="1">
    <citation type="journal article" date="2021" name="Sci. Rep.">
        <title>Genome sequencing of the multicellular alga Astrephomene provides insights into convergent evolution of germ-soma differentiation.</title>
        <authorList>
            <person name="Yamashita S."/>
            <person name="Yamamoto K."/>
            <person name="Matsuzaki R."/>
            <person name="Suzuki S."/>
            <person name="Yamaguchi H."/>
            <person name="Hirooka S."/>
            <person name="Minakuchi Y."/>
            <person name="Miyagishima S."/>
            <person name="Kawachi M."/>
            <person name="Toyoda A."/>
            <person name="Nozaki H."/>
        </authorList>
    </citation>
    <scope>NUCLEOTIDE SEQUENCE [LARGE SCALE GENOMIC DNA]</scope>
    <source>
        <strain evidence="2 3">NIES-4017</strain>
    </source>
</reference>
<evidence type="ECO:0000313" key="2">
    <source>
        <dbReference type="EMBL" id="GFR45254.1"/>
    </source>
</evidence>
<gene>
    <name evidence="2" type="ORF">Agub_g6360</name>
</gene>